<dbReference type="Proteomes" id="UP001212326">
    <property type="component" value="Chromosome"/>
</dbReference>
<organism evidence="2 3">
    <name type="scientific">Streptomyces camelliae</name>
    <dbReference type="NCBI Taxonomy" id="3004093"/>
    <lineage>
        <taxon>Bacteria</taxon>
        <taxon>Bacillati</taxon>
        <taxon>Actinomycetota</taxon>
        <taxon>Actinomycetes</taxon>
        <taxon>Kitasatosporales</taxon>
        <taxon>Streptomycetaceae</taxon>
        <taxon>Streptomyces</taxon>
    </lineage>
</organism>
<dbReference type="EMBL" id="CP115300">
    <property type="protein sequence ID" value="WBO61636.1"/>
    <property type="molecule type" value="Genomic_DNA"/>
</dbReference>
<reference evidence="2 3" key="1">
    <citation type="submission" date="2022-12" db="EMBL/GenBank/DDBJ databases">
        <authorList>
            <person name="Mo P."/>
        </authorList>
    </citation>
    <scope>NUCLEOTIDE SEQUENCE [LARGE SCALE GENOMIC DNA]</scope>
    <source>
        <strain evidence="2 3">HUAS 2-6</strain>
    </source>
</reference>
<sequence>MTSTGPWQWLLICTLLVLGCLFAIDAWRLAVHQTEKGSRIGVLSALGGGLITGLSVGLATLNLQMSFEATTKYATWKADVEAATSIPGFSPGHRDIRGINFSGKSLHDADFTHEDLHGMQFRDADLTGAVFDGADLQGVNFVGADLESTSFMDSNLKNALLQSADLTHAAVNGSAPQNYAGVQVNGRTCWPKNVDREILKTVTVKPFWERDDTILTPQQEQKEDGVRGGEIAPRCHLAER</sequence>
<dbReference type="PANTHER" id="PTHR14136:SF17">
    <property type="entry name" value="BTB_POZ DOMAIN-CONTAINING PROTEIN KCTD9"/>
    <property type="match status" value="1"/>
</dbReference>
<keyword evidence="1" id="KW-1133">Transmembrane helix</keyword>
<keyword evidence="1" id="KW-0472">Membrane</keyword>
<keyword evidence="3" id="KW-1185">Reference proteome</keyword>
<dbReference type="RefSeq" id="WP_270079595.1">
    <property type="nucleotide sequence ID" value="NZ_CP115300.1"/>
</dbReference>
<dbReference type="InterPro" id="IPR001646">
    <property type="entry name" value="5peptide_repeat"/>
</dbReference>
<evidence type="ECO:0000256" key="1">
    <source>
        <dbReference type="SAM" id="Phobius"/>
    </source>
</evidence>
<feature type="transmembrane region" description="Helical" evidence="1">
    <location>
        <begin position="40"/>
        <end position="61"/>
    </location>
</feature>
<dbReference type="Pfam" id="PF00805">
    <property type="entry name" value="Pentapeptide"/>
    <property type="match status" value="2"/>
</dbReference>
<accession>A0ABY7NTT6</accession>
<dbReference type="Gene3D" id="2.160.20.80">
    <property type="entry name" value="E3 ubiquitin-protein ligase SopA"/>
    <property type="match status" value="1"/>
</dbReference>
<keyword evidence="1" id="KW-0812">Transmembrane</keyword>
<gene>
    <name evidence="2" type="ORF">O1G22_01520</name>
</gene>
<protein>
    <submittedName>
        <fullName evidence="2">Pentapeptide repeat-containing protein</fullName>
    </submittedName>
</protein>
<evidence type="ECO:0000313" key="3">
    <source>
        <dbReference type="Proteomes" id="UP001212326"/>
    </source>
</evidence>
<evidence type="ECO:0000313" key="2">
    <source>
        <dbReference type="EMBL" id="WBO61636.1"/>
    </source>
</evidence>
<name>A0ABY7NTT6_9ACTN</name>
<dbReference type="PANTHER" id="PTHR14136">
    <property type="entry name" value="BTB_POZ DOMAIN-CONTAINING PROTEIN KCTD9"/>
    <property type="match status" value="1"/>
</dbReference>
<dbReference type="SUPFAM" id="SSF141571">
    <property type="entry name" value="Pentapeptide repeat-like"/>
    <property type="match status" value="1"/>
</dbReference>
<proteinExistence type="predicted"/>
<dbReference type="InterPro" id="IPR051082">
    <property type="entry name" value="Pentapeptide-BTB/POZ_domain"/>
</dbReference>
<feature type="transmembrane region" description="Helical" evidence="1">
    <location>
        <begin position="6"/>
        <end position="28"/>
    </location>
</feature>